<accession>A0ABP4VHL4</accession>
<reference evidence="6" key="1">
    <citation type="journal article" date="2019" name="Int. J. Syst. Evol. Microbiol.">
        <title>The Global Catalogue of Microorganisms (GCM) 10K type strain sequencing project: providing services to taxonomists for standard genome sequencing and annotation.</title>
        <authorList>
            <consortium name="The Broad Institute Genomics Platform"/>
            <consortium name="The Broad Institute Genome Sequencing Center for Infectious Disease"/>
            <person name="Wu L."/>
            <person name="Ma J."/>
        </authorList>
    </citation>
    <scope>NUCLEOTIDE SEQUENCE [LARGE SCALE GENOMIC DNA]</scope>
    <source>
        <strain evidence="6">JCM 13518</strain>
    </source>
</reference>
<dbReference type="PROSITE" id="PS51118">
    <property type="entry name" value="HTH_HXLR"/>
    <property type="match status" value="1"/>
</dbReference>
<organism evidence="5 6">
    <name type="scientific">Aeromicrobium alkaliterrae</name>
    <dbReference type="NCBI Taxonomy" id="302168"/>
    <lineage>
        <taxon>Bacteria</taxon>
        <taxon>Bacillati</taxon>
        <taxon>Actinomycetota</taxon>
        <taxon>Actinomycetes</taxon>
        <taxon>Propionibacteriales</taxon>
        <taxon>Nocardioidaceae</taxon>
        <taxon>Aeromicrobium</taxon>
    </lineage>
</organism>
<evidence type="ECO:0000256" key="3">
    <source>
        <dbReference type="ARBA" id="ARBA00023163"/>
    </source>
</evidence>
<protein>
    <recommendedName>
        <fullName evidence="4">HTH hxlR-type domain-containing protein</fullName>
    </recommendedName>
</protein>
<keyword evidence="3" id="KW-0804">Transcription</keyword>
<dbReference type="InterPro" id="IPR036388">
    <property type="entry name" value="WH-like_DNA-bd_sf"/>
</dbReference>
<dbReference type="InterPro" id="IPR002577">
    <property type="entry name" value="HTH_HxlR"/>
</dbReference>
<evidence type="ECO:0000256" key="1">
    <source>
        <dbReference type="ARBA" id="ARBA00023015"/>
    </source>
</evidence>
<dbReference type="InterPro" id="IPR036390">
    <property type="entry name" value="WH_DNA-bd_sf"/>
</dbReference>
<dbReference type="RefSeq" id="WP_344196758.1">
    <property type="nucleotide sequence ID" value="NZ_BAAAME010000002.1"/>
</dbReference>
<dbReference type="PANTHER" id="PTHR33204">
    <property type="entry name" value="TRANSCRIPTIONAL REGULATOR, MARR FAMILY"/>
    <property type="match status" value="1"/>
</dbReference>
<name>A0ABP4VHL4_9ACTN</name>
<sequence length="112" mass="11953">MSAPDYDVFATQCPSRETLELVTSRWGTLTLAALADAGPARFGELRRRIDGISDKMLSQTLKQLTAGGLVARAEHDTLAQHVDYALTDAGQTVAASVIALVQSVYAVQPALH</sequence>
<keyword evidence="2" id="KW-0238">DNA-binding</keyword>
<dbReference type="Proteomes" id="UP001501057">
    <property type="component" value="Unassembled WGS sequence"/>
</dbReference>
<evidence type="ECO:0000259" key="4">
    <source>
        <dbReference type="PROSITE" id="PS51118"/>
    </source>
</evidence>
<comment type="caution">
    <text evidence="5">The sequence shown here is derived from an EMBL/GenBank/DDBJ whole genome shotgun (WGS) entry which is preliminary data.</text>
</comment>
<dbReference type="PANTHER" id="PTHR33204:SF37">
    <property type="entry name" value="HTH-TYPE TRANSCRIPTIONAL REGULATOR YODB"/>
    <property type="match status" value="1"/>
</dbReference>
<feature type="domain" description="HTH hxlR-type" evidence="4">
    <location>
        <begin position="13"/>
        <end position="112"/>
    </location>
</feature>
<gene>
    <name evidence="5" type="ORF">GCM10009710_01800</name>
</gene>
<dbReference type="Pfam" id="PF01638">
    <property type="entry name" value="HxlR"/>
    <property type="match status" value="1"/>
</dbReference>
<keyword evidence="1" id="KW-0805">Transcription regulation</keyword>
<evidence type="ECO:0000313" key="6">
    <source>
        <dbReference type="Proteomes" id="UP001501057"/>
    </source>
</evidence>
<dbReference type="SUPFAM" id="SSF46785">
    <property type="entry name" value="Winged helix' DNA-binding domain"/>
    <property type="match status" value="1"/>
</dbReference>
<evidence type="ECO:0000313" key="5">
    <source>
        <dbReference type="EMBL" id="GAA1724643.1"/>
    </source>
</evidence>
<proteinExistence type="predicted"/>
<keyword evidence="6" id="KW-1185">Reference proteome</keyword>
<dbReference type="Gene3D" id="1.10.10.10">
    <property type="entry name" value="Winged helix-like DNA-binding domain superfamily/Winged helix DNA-binding domain"/>
    <property type="match status" value="1"/>
</dbReference>
<dbReference type="EMBL" id="BAAAME010000002">
    <property type="protein sequence ID" value="GAA1724643.1"/>
    <property type="molecule type" value="Genomic_DNA"/>
</dbReference>
<evidence type="ECO:0000256" key="2">
    <source>
        <dbReference type="ARBA" id="ARBA00023125"/>
    </source>
</evidence>